<protein>
    <submittedName>
        <fullName evidence="1">Uncharacterized protein</fullName>
    </submittedName>
</protein>
<dbReference type="STRING" id="1367477.N288_21185"/>
<dbReference type="EMBL" id="CP006643">
    <property type="protein sequence ID" value="AGX06083.1"/>
    <property type="molecule type" value="Genomic_DNA"/>
</dbReference>
<name>U5LF88_9BACI</name>
<keyword evidence="2" id="KW-1185">Reference proteome</keyword>
<reference evidence="1 2" key="1">
    <citation type="submission" date="2013-07" db="EMBL/GenBank/DDBJ databases">
        <title>Complete genome sequence of Bacillus infantis NRRL B-14911 that has potential to induce cardiac disease by antigenic mimicry.</title>
        <authorList>
            <person name="Massilamany C."/>
            <person name="Smith T.P.L."/>
            <person name="Loy J.D."/>
            <person name="Barletta R."/>
            <person name="Reddy J."/>
        </authorList>
    </citation>
    <scope>NUCLEOTIDE SEQUENCE [LARGE SCALE GENOMIC DNA]</scope>
    <source>
        <strain evidence="1 2">NRRL B-14911</strain>
    </source>
</reference>
<accession>U5LF88</accession>
<dbReference type="PATRIC" id="fig|1367477.3.peg.4218"/>
<dbReference type="HOGENOM" id="CLU_2969790_0_0_9"/>
<sequence>MLKKAAGIAAVFFAEKRVNKDLPALLWADFDQAECGDGVFQQVTACPFSESKAGVQHHFAEHRIR</sequence>
<evidence type="ECO:0000313" key="2">
    <source>
        <dbReference type="Proteomes" id="UP000017805"/>
    </source>
</evidence>
<dbReference type="KEGG" id="bif:N288_21185"/>
<dbReference type="AlphaFoldDB" id="U5LF88"/>
<evidence type="ECO:0000313" key="1">
    <source>
        <dbReference type="EMBL" id="AGX06083.1"/>
    </source>
</evidence>
<gene>
    <name evidence="1" type="ORF">N288_21185</name>
</gene>
<organism evidence="1 2">
    <name type="scientific">Bacillus infantis NRRL B-14911</name>
    <dbReference type="NCBI Taxonomy" id="1367477"/>
    <lineage>
        <taxon>Bacteria</taxon>
        <taxon>Bacillati</taxon>
        <taxon>Bacillota</taxon>
        <taxon>Bacilli</taxon>
        <taxon>Bacillales</taxon>
        <taxon>Bacillaceae</taxon>
        <taxon>Bacillus</taxon>
    </lineage>
</organism>
<proteinExistence type="predicted"/>
<dbReference type="Proteomes" id="UP000017805">
    <property type="component" value="Chromosome"/>
</dbReference>